<keyword evidence="1" id="KW-0812">Transmembrane</keyword>
<dbReference type="AlphaFoldDB" id="A0A6G0WFK9"/>
<keyword evidence="1" id="KW-0472">Membrane</keyword>
<sequence>MRVASHAIGLESNAPRLPAEIRRPAVKVSFTRWSLAYNAMFVFNLITTPFMAYLNEPHPGQVIENPMDLAAPFEEYTKTMTSFFRQIYNNETMDPQSTTQRDLVTNTFALRRSMTLPFEIALDETFDYMVNMPASLYYGSGLRSYVLAFLTANQTNRADQSWEFCQHEFLAGMSLIEHCVWIDPIEETTANSTQYMMYTASWIRESNISIWLRFPFRCFVSIYVSYRLWTNYYAHYRPLVTNLSSLGFSKDYLRYEIVLGDPAYAILSDPFVSFAMVIDLFWSALYITLAIIRVSQVHGIIVYINGCLYLSRCVWLAYLGMRTMASVVKWRRWEASFESVDPGLLAILAYVYSGPIITLMGATRVVSVFHVFWNIGLAPSSYGQGTEAASVVAFLVIVMTTIPLPFSTFLAFYRRRKANSVKPSRSLRSWSKNMSHYAYNDLKARILLSLTMKKLKNRSIGGRLHQLYELSPCYRKLPLYSHRAADCFVLCYTSDGSLDQQVRLSLLTCLDLQQDNVDFAILTCNSSFHCNCVCLINSKCCEALKMEMKSGKFVLHRGNLNCAWVM</sequence>
<protein>
    <submittedName>
        <fullName evidence="2">Uncharacterized protein</fullName>
    </submittedName>
</protein>
<organism evidence="2 3">
    <name type="scientific">Aphanomyces euteiches</name>
    <dbReference type="NCBI Taxonomy" id="100861"/>
    <lineage>
        <taxon>Eukaryota</taxon>
        <taxon>Sar</taxon>
        <taxon>Stramenopiles</taxon>
        <taxon>Oomycota</taxon>
        <taxon>Saprolegniomycetes</taxon>
        <taxon>Saprolegniales</taxon>
        <taxon>Verrucalvaceae</taxon>
        <taxon>Aphanomyces</taxon>
    </lineage>
</organism>
<dbReference type="Proteomes" id="UP000481153">
    <property type="component" value="Unassembled WGS sequence"/>
</dbReference>
<keyword evidence="1" id="KW-1133">Transmembrane helix</keyword>
<proteinExistence type="predicted"/>
<dbReference type="VEuPathDB" id="FungiDB:AeMF1_015712"/>
<reference evidence="2 3" key="1">
    <citation type="submission" date="2019-07" db="EMBL/GenBank/DDBJ databases">
        <title>Genomics analysis of Aphanomyces spp. identifies a new class of oomycete effector associated with host adaptation.</title>
        <authorList>
            <person name="Gaulin E."/>
        </authorList>
    </citation>
    <scope>NUCLEOTIDE SEQUENCE [LARGE SCALE GENOMIC DNA]</scope>
    <source>
        <strain evidence="2 3">ATCC 201684</strain>
    </source>
</reference>
<name>A0A6G0WFK9_9STRA</name>
<keyword evidence="3" id="KW-1185">Reference proteome</keyword>
<accession>A0A6G0WFK9</accession>
<evidence type="ECO:0000256" key="1">
    <source>
        <dbReference type="SAM" id="Phobius"/>
    </source>
</evidence>
<feature type="transmembrane region" description="Helical" evidence="1">
    <location>
        <begin position="271"/>
        <end position="294"/>
    </location>
</feature>
<evidence type="ECO:0000313" key="2">
    <source>
        <dbReference type="EMBL" id="KAF0725179.1"/>
    </source>
</evidence>
<feature type="transmembrane region" description="Helical" evidence="1">
    <location>
        <begin position="300"/>
        <end position="321"/>
    </location>
</feature>
<gene>
    <name evidence="2" type="ORF">Ae201684_016331</name>
</gene>
<feature type="transmembrane region" description="Helical" evidence="1">
    <location>
        <begin position="392"/>
        <end position="413"/>
    </location>
</feature>
<comment type="caution">
    <text evidence="2">The sequence shown here is derived from an EMBL/GenBank/DDBJ whole genome shotgun (WGS) entry which is preliminary data.</text>
</comment>
<feature type="transmembrane region" description="Helical" evidence="1">
    <location>
        <begin position="342"/>
        <end position="372"/>
    </location>
</feature>
<dbReference type="EMBL" id="VJMJ01000249">
    <property type="protein sequence ID" value="KAF0725179.1"/>
    <property type="molecule type" value="Genomic_DNA"/>
</dbReference>
<evidence type="ECO:0000313" key="3">
    <source>
        <dbReference type="Proteomes" id="UP000481153"/>
    </source>
</evidence>